<keyword evidence="3" id="KW-1185">Reference proteome</keyword>
<name>A0A1M4TP35_9BACT</name>
<proteinExistence type="predicted"/>
<dbReference type="EMBL" id="FQUM01000001">
    <property type="protein sequence ID" value="SHE46136.1"/>
    <property type="molecule type" value="Genomic_DNA"/>
</dbReference>
<evidence type="ECO:0008006" key="4">
    <source>
        <dbReference type="Google" id="ProtNLM"/>
    </source>
</evidence>
<dbReference type="Proteomes" id="UP000184164">
    <property type="component" value="Unassembled WGS sequence"/>
</dbReference>
<dbReference type="OrthoDB" id="975810at2"/>
<evidence type="ECO:0000313" key="3">
    <source>
        <dbReference type="Proteomes" id="UP000184164"/>
    </source>
</evidence>
<reference evidence="2 3" key="1">
    <citation type="submission" date="2016-11" db="EMBL/GenBank/DDBJ databases">
        <authorList>
            <person name="Jaros S."/>
            <person name="Januszkiewicz K."/>
            <person name="Wedrychowicz H."/>
        </authorList>
    </citation>
    <scope>NUCLEOTIDE SEQUENCE [LARGE SCALE GENOMIC DNA]</scope>
    <source>
        <strain evidence="2 3">DSM 26910</strain>
    </source>
</reference>
<evidence type="ECO:0000256" key="1">
    <source>
        <dbReference type="SAM" id="SignalP"/>
    </source>
</evidence>
<dbReference type="AlphaFoldDB" id="A0A1M4TP35"/>
<dbReference type="STRING" id="1484053.SAMN05444274_101417"/>
<evidence type="ECO:0000313" key="2">
    <source>
        <dbReference type="EMBL" id="SHE46136.1"/>
    </source>
</evidence>
<dbReference type="RefSeq" id="WP_072998457.1">
    <property type="nucleotide sequence ID" value="NZ_FQUM01000001.1"/>
</dbReference>
<accession>A0A1M4TP35</accession>
<organism evidence="2 3">
    <name type="scientific">Mariniphaga anaerophila</name>
    <dbReference type="NCBI Taxonomy" id="1484053"/>
    <lineage>
        <taxon>Bacteria</taxon>
        <taxon>Pseudomonadati</taxon>
        <taxon>Bacteroidota</taxon>
        <taxon>Bacteroidia</taxon>
        <taxon>Marinilabiliales</taxon>
        <taxon>Prolixibacteraceae</taxon>
        <taxon>Mariniphaga</taxon>
    </lineage>
</organism>
<keyword evidence="1" id="KW-0732">Signal</keyword>
<dbReference type="PROSITE" id="PS51257">
    <property type="entry name" value="PROKAR_LIPOPROTEIN"/>
    <property type="match status" value="1"/>
</dbReference>
<sequence>MKQFIPALLLLFFLFSCSQDIPMVNLGIDDIYSVERMKKIILHPEFPGKCKWSMLDVNGQDSVISEARDYIFVAEKPGKYSLKLNIIDAENSVEHFFQIVVWEEQVVYSRYITKVFEYRPAPGQFVNTIPQYETGDTEETMINKAQESISGKNDVMVSLGGYGGYITFGFDHTVVNVAGKKDFKIKGNAFYAAANPNPEAPEEGGSCEPGIVMVSLDRNNNGIPDDEWYELAGSEYHKPETVHNYEITYYKPASDKKPTPKPNSPISDSTYVRWTDNRGGEGYIARTVYHRQDYFPKWLNVGELNFEGTIIANNAVDESGNGSYYVQYTYPWGYVDNHPNEYEDKISFDIGWAVDKDGNAMHLPGVDFIRVYTAVNQQCGWLGETSTELARAEDLHIQEPAVIIPNP</sequence>
<feature type="chain" id="PRO_5012567299" description="Cell surface protein" evidence="1">
    <location>
        <begin position="19"/>
        <end position="407"/>
    </location>
</feature>
<gene>
    <name evidence="2" type="ORF">SAMN05444274_101417</name>
</gene>
<feature type="signal peptide" evidence="1">
    <location>
        <begin position="1"/>
        <end position="18"/>
    </location>
</feature>
<protein>
    <recommendedName>
        <fullName evidence="4">Cell surface protein</fullName>
    </recommendedName>
</protein>